<dbReference type="Pfam" id="PF01464">
    <property type="entry name" value="SLT"/>
    <property type="match status" value="1"/>
</dbReference>
<dbReference type="Gene3D" id="1.10.530.10">
    <property type="match status" value="1"/>
</dbReference>
<feature type="domain" description="Transglycosylase SLT" evidence="2">
    <location>
        <begin position="447"/>
        <end position="552"/>
    </location>
</feature>
<keyword evidence="1" id="KW-1133">Transmembrane helix</keyword>
<accession>A0A1G5FIE0</accession>
<dbReference type="PANTHER" id="PTHR37423:SF2">
    <property type="entry name" value="MEMBRANE-BOUND LYTIC MUREIN TRANSGLYCOSYLASE C"/>
    <property type="match status" value="1"/>
</dbReference>
<dbReference type="Proteomes" id="UP000198636">
    <property type="component" value="Unassembled WGS sequence"/>
</dbReference>
<keyword evidence="1" id="KW-0812">Transmembrane</keyword>
<dbReference type="SUPFAM" id="SSF53955">
    <property type="entry name" value="Lysozyme-like"/>
    <property type="match status" value="1"/>
</dbReference>
<dbReference type="InterPro" id="IPR011990">
    <property type="entry name" value="TPR-like_helical_dom_sf"/>
</dbReference>
<dbReference type="InterPro" id="IPR008258">
    <property type="entry name" value="Transglycosylase_SLT_dom_1"/>
</dbReference>
<dbReference type="CDD" id="cd13401">
    <property type="entry name" value="Slt70-like"/>
    <property type="match status" value="1"/>
</dbReference>
<dbReference type="Pfam" id="PF13432">
    <property type="entry name" value="TPR_16"/>
    <property type="match status" value="1"/>
</dbReference>
<evidence type="ECO:0000256" key="1">
    <source>
        <dbReference type="SAM" id="Phobius"/>
    </source>
</evidence>
<reference evidence="3 4" key="1">
    <citation type="submission" date="2016-10" db="EMBL/GenBank/DDBJ databases">
        <authorList>
            <person name="de Groot N.N."/>
        </authorList>
    </citation>
    <scope>NUCLEOTIDE SEQUENCE [LARGE SCALE GENOMIC DNA]</scope>
    <source>
        <strain evidence="3 4">DSM 18978</strain>
    </source>
</reference>
<dbReference type="PANTHER" id="PTHR37423">
    <property type="entry name" value="SOLUBLE LYTIC MUREIN TRANSGLYCOSYLASE-RELATED"/>
    <property type="match status" value="1"/>
</dbReference>
<organism evidence="3 4">
    <name type="scientific">Alkaliphilus peptidifermentans DSM 18978</name>
    <dbReference type="NCBI Taxonomy" id="1120976"/>
    <lineage>
        <taxon>Bacteria</taxon>
        <taxon>Bacillati</taxon>
        <taxon>Bacillota</taxon>
        <taxon>Clostridia</taxon>
        <taxon>Peptostreptococcales</taxon>
        <taxon>Natronincolaceae</taxon>
        <taxon>Alkaliphilus</taxon>
    </lineage>
</organism>
<dbReference type="AlphaFoldDB" id="A0A1G5FIE0"/>
<evidence type="ECO:0000313" key="3">
    <source>
        <dbReference type="EMBL" id="SCY38620.1"/>
    </source>
</evidence>
<dbReference type="EMBL" id="FMUS01000007">
    <property type="protein sequence ID" value="SCY38620.1"/>
    <property type="molecule type" value="Genomic_DNA"/>
</dbReference>
<dbReference type="RefSeq" id="WP_176758900.1">
    <property type="nucleotide sequence ID" value="NZ_FMUS01000007.1"/>
</dbReference>
<proteinExistence type="predicted"/>
<keyword evidence="1" id="KW-0472">Membrane</keyword>
<dbReference type="InterPro" id="IPR023346">
    <property type="entry name" value="Lysozyme-like_dom_sf"/>
</dbReference>
<dbReference type="STRING" id="1120976.SAMN03080606_01420"/>
<gene>
    <name evidence="3" type="ORF">SAMN03080606_01420</name>
</gene>
<name>A0A1G5FIE0_9FIRM</name>
<feature type="transmembrane region" description="Helical" evidence="1">
    <location>
        <begin position="6"/>
        <end position="24"/>
    </location>
</feature>
<evidence type="ECO:0000259" key="2">
    <source>
        <dbReference type="Pfam" id="PF01464"/>
    </source>
</evidence>
<keyword evidence="4" id="KW-1185">Reference proteome</keyword>
<evidence type="ECO:0000313" key="4">
    <source>
        <dbReference type="Proteomes" id="UP000198636"/>
    </source>
</evidence>
<dbReference type="SUPFAM" id="SSF81901">
    <property type="entry name" value="HCP-like"/>
    <property type="match status" value="1"/>
</dbReference>
<sequence>MKKIIWVPILIMIFLVSFLLIDIFPARHEESKSNVKADSYLDQATGPIEELELLEVLKADRTATGEEALKVLAERVDATGYISNLILAERFEEKDEDSVGFYQKALELYDTREIQLKLADALGARGDIEEAILIYMTLIQDDRAIKAMMELGVEYSVIVNKLLEGNHNVIALQFIKKNIPNVDNDEAEILNKQYALLLARTEAYTKAIPLMEDIIELGETDDDFMWWYGRSLEGLGEKDKAIEVYKGLDKIGAYRLGLLLEEKGILEEAAIAYINSTAHISRWKGARILDDFQREEEALKVYYELAKETGSYQEDAAYRAYVLQTKLNIPVEDEVIEVLEKSPAWMMALGREYQWQLEEDMTPKLPEFLNRVKIFESNQKYEIAEIEKAIGEKYTSTAEKLGLGEWYQQQGQFYMAVRWGSRALNEVPSRKAYELTYQRPFQKEVLSAAEEFNIDPYLIWAVMREESHYRTDALSRVGAMGLMQIMPATGQDIANRLKVSYSDKDMLKAEKNIRFGAFYISLMLNMFEGDLDKALAAYNGGQGNVRRWSRTTVGETPEGFPTSITFMETRRYITKVKNSYYTYLWLYDEE</sequence>
<dbReference type="Gene3D" id="1.25.40.10">
    <property type="entry name" value="Tetratricopeptide repeat domain"/>
    <property type="match status" value="1"/>
</dbReference>
<protein>
    <submittedName>
        <fullName evidence="3">Soluble lytic murein transglycosylase</fullName>
    </submittedName>
</protein>